<comment type="similarity">
    <text evidence="2 7">Belongs to the aspartate/ornithine carbamoyltransferase superfamily. ATCase family.</text>
</comment>
<dbReference type="SUPFAM" id="SSF53671">
    <property type="entry name" value="Aspartate/ornithine carbamoyltransferase"/>
    <property type="match status" value="1"/>
</dbReference>
<evidence type="ECO:0000256" key="1">
    <source>
        <dbReference type="ARBA" id="ARBA00004852"/>
    </source>
</evidence>
<evidence type="ECO:0000259" key="8">
    <source>
        <dbReference type="Pfam" id="PF00185"/>
    </source>
</evidence>
<dbReference type="AlphaFoldDB" id="A0A7X9UC85"/>
<evidence type="ECO:0000256" key="6">
    <source>
        <dbReference type="ARBA" id="ARBA00048859"/>
    </source>
</evidence>
<feature type="binding site" evidence="7">
    <location>
        <position position="59"/>
    </location>
    <ligand>
        <name>carbamoyl phosphate</name>
        <dbReference type="ChEBI" id="CHEBI:58228"/>
    </ligand>
</feature>
<evidence type="ECO:0000256" key="4">
    <source>
        <dbReference type="ARBA" id="ARBA00022975"/>
    </source>
</evidence>
<dbReference type="UniPathway" id="UPA00070">
    <property type="reaction ID" value="UER00116"/>
</dbReference>
<dbReference type="RefSeq" id="WP_040220393.1">
    <property type="nucleotide sequence ID" value="NZ_JABBCP010000002.1"/>
</dbReference>
<feature type="binding site" evidence="7">
    <location>
        <position position="86"/>
    </location>
    <ligand>
        <name>L-aspartate</name>
        <dbReference type="ChEBI" id="CHEBI:29991"/>
    </ligand>
</feature>
<dbReference type="Pfam" id="PF00185">
    <property type="entry name" value="OTCace"/>
    <property type="match status" value="1"/>
</dbReference>
<accession>A0A7X9UC85</accession>
<dbReference type="PRINTS" id="PR00100">
    <property type="entry name" value="AOTCASE"/>
</dbReference>
<keyword evidence="4 7" id="KW-0665">Pyrimidine biosynthesis</keyword>
<dbReference type="EC" id="2.1.3.2" evidence="7"/>
<dbReference type="InterPro" id="IPR006131">
    <property type="entry name" value="Asp_carbamoyltransf_Asp/Orn-bd"/>
</dbReference>
<evidence type="ECO:0000313" key="10">
    <source>
        <dbReference type="EMBL" id="NMF55740.1"/>
    </source>
</evidence>
<protein>
    <recommendedName>
        <fullName evidence="7">Aspartate carbamoyltransferase</fullName>
        <ecNumber evidence="7">2.1.3.2</ecNumber>
    </recommendedName>
    <alternativeName>
        <fullName evidence="7">Aspartate transcarbamylase</fullName>
        <shortName evidence="7">ATCase</shortName>
    </alternativeName>
</protein>
<keyword evidence="11" id="KW-1185">Reference proteome</keyword>
<gene>
    <name evidence="7" type="primary">pyrB</name>
    <name evidence="10" type="ORF">HF320_05280</name>
</gene>
<feature type="binding site" evidence="7">
    <location>
        <position position="108"/>
    </location>
    <ligand>
        <name>carbamoyl phosphate</name>
        <dbReference type="ChEBI" id="CHEBI:58228"/>
    </ligand>
</feature>
<feature type="binding site" evidence="7">
    <location>
        <position position="139"/>
    </location>
    <ligand>
        <name>carbamoyl phosphate</name>
        <dbReference type="ChEBI" id="CHEBI:58228"/>
    </ligand>
</feature>
<dbReference type="InterPro" id="IPR036901">
    <property type="entry name" value="Asp/Orn_carbamoylTrfase_sf"/>
</dbReference>
<comment type="caution">
    <text evidence="10">The sequence shown here is derived from an EMBL/GenBank/DDBJ whole genome shotgun (WGS) entry which is preliminary data.</text>
</comment>
<comment type="catalytic activity">
    <reaction evidence="6 7">
        <text>carbamoyl phosphate + L-aspartate = N-carbamoyl-L-aspartate + phosphate + H(+)</text>
        <dbReference type="Rhea" id="RHEA:20013"/>
        <dbReference type="ChEBI" id="CHEBI:15378"/>
        <dbReference type="ChEBI" id="CHEBI:29991"/>
        <dbReference type="ChEBI" id="CHEBI:32814"/>
        <dbReference type="ChEBI" id="CHEBI:43474"/>
        <dbReference type="ChEBI" id="CHEBI:58228"/>
        <dbReference type="EC" id="2.1.3.2"/>
    </reaction>
</comment>
<dbReference type="PROSITE" id="PS00097">
    <property type="entry name" value="CARBAMOYLTRANSFERASE"/>
    <property type="match status" value="1"/>
</dbReference>
<sequence>MSFNHKHLIDITEYSDVDIMTILETAKAFSAVNERAIKKVPTLKGKTIVNMFNEPSTRTRSSFELAEKRLSADSLNFGGSSTSTVKGESLIDTVETLNAYKIDCIVVRDKHAGAPYIVSQNTPASVICAGDGKHNHPTQALLDLYTIWEHKGSFEGLKVGLVGDINHSRVCGSLLPALKIMGCETYAIAPGTLLPPAPEVLGIDHVSSSLDDVLPELDVVYMLRVQQERLEGSPFPSIREYHNLFGLTRFREPLMKPDAIVCHPGPINRGVELDSYMADNPSRSVILEQVYSGICVRMAALYLLLGGSDNGLSA</sequence>
<dbReference type="EMBL" id="JABBCP010000002">
    <property type="protein sequence ID" value="NMF55740.1"/>
    <property type="molecule type" value="Genomic_DNA"/>
</dbReference>
<dbReference type="InterPro" id="IPR006132">
    <property type="entry name" value="Asp/Orn_carbamoyltranf_P-bd"/>
</dbReference>
<proteinExistence type="inferred from homology"/>
<feature type="domain" description="Aspartate/ornithine carbamoyltransferase Asp/Orn-binding" evidence="8">
    <location>
        <begin position="155"/>
        <end position="304"/>
    </location>
</feature>
<organism evidence="10 11">
    <name type="scientific">Collinsella acetigenes</name>
    <dbReference type="NCBI Taxonomy" id="2713419"/>
    <lineage>
        <taxon>Bacteria</taxon>
        <taxon>Bacillati</taxon>
        <taxon>Actinomycetota</taxon>
        <taxon>Coriobacteriia</taxon>
        <taxon>Coriobacteriales</taxon>
        <taxon>Coriobacteriaceae</taxon>
        <taxon>Collinsella</taxon>
    </lineage>
</organism>
<feature type="binding site" evidence="7">
    <location>
        <position position="58"/>
    </location>
    <ligand>
        <name>carbamoyl phosphate</name>
        <dbReference type="ChEBI" id="CHEBI:58228"/>
    </ligand>
</feature>
<feature type="binding site" evidence="7">
    <location>
        <position position="265"/>
    </location>
    <ligand>
        <name>carbamoyl phosphate</name>
        <dbReference type="ChEBI" id="CHEBI:58228"/>
    </ligand>
</feature>
<reference evidence="10 11" key="1">
    <citation type="submission" date="2020-04" db="EMBL/GenBank/DDBJ databases">
        <title>Collinsella sp. KGMB02528 nov., an anaerobic actinobacterium isolated from human feces.</title>
        <authorList>
            <person name="Han K.-I."/>
            <person name="Eom M.K."/>
            <person name="Kim J.-S."/>
            <person name="Lee K.C."/>
            <person name="Suh M.K."/>
            <person name="Park S.-H."/>
            <person name="Lee J.H."/>
            <person name="Kang S.W."/>
            <person name="Park J.-E."/>
            <person name="Oh B.S."/>
            <person name="Yu S.Y."/>
            <person name="Choi S.-H."/>
            <person name="Lee D.H."/>
            <person name="Yoon H."/>
            <person name="Kim B.-Y."/>
            <person name="Lee J.H."/>
            <person name="Lee J.-S."/>
        </authorList>
    </citation>
    <scope>NUCLEOTIDE SEQUENCE [LARGE SCALE GENOMIC DNA]</scope>
    <source>
        <strain evidence="10 11">KGMB02528</strain>
    </source>
</reference>
<dbReference type="GO" id="GO:0006520">
    <property type="term" value="P:amino acid metabolic process"/>
    <property type="evidence" value="ECO:0007669"/>
    <property type="project" value="InterPro"/>
</dbReference>
<dbReference type="GO" id="GO:0004070">
    <property type="term" value="F:aspartate carbamoyltransferase activity"/>
    <property type="evidence" value="ECO:0007669"/>
    <property type="project" value="UniProtKB-UniRule"/>
</dbReference>
<dbReference type="GO" id="GO:0044205">
    <property type="term" value="P:'de novo' UMP biosynthetic process"/>
    <property type="evidence" value="ECO:0007669"/>
    <property type="project" value="UniProtKB-UniRule"/>
</dbReference>
<feature type="binding site" evidence="7">
    <location>
        <position position="224"/>
    </location>
    <ligand>
        <name>L-aspartate</name>
        <dbReference type="ChEBI" id="CHEBI:29991"/>
    </ligand>
</feature>
<dbReference type="Pfam" id="PF02729">
    <property type="entry name" value="OTCace_N"/>
    <property type="match status" value="1"/>
</dbReference>
<feature type="binding site" evidence="7">
    <location>
        <position position="136"/>
    </location>
    <ligand>
        <name>carbamoyl phosphate</name>
        <dbReference type="ChEBI" id="CHEBI:58228"/>
    </ligand>
</feature>
<feature type="binding site" evidence="7">
    <location>
        <position position="266"/>
    </location>
    <ligand>
        <name>carbamoyl phosphate</name>
        <dbReference type="ChEBI" id="CHEBI:58228"/>
    </ligand>
</feature>
<dbReference type="GO" id="GO:0005829">
    <property type="term" value="C:cytosol"/>
    <property type="evidence" value="ECO:0007669"/>
    <property type="project" value="TreeGrafter"/>
</dbReference>
<evidence type="ECO:0000256" key="5">
    <source>
        <dbReference type="ARBA" id="ARBA00043884"/>
    </source>
</evidence>
<feature type="domain" description="Aspartate/ornithine carbamoyltransferase carbamoyl-P binding" evidence="9">
    <location>
        <begin position="6"/>
        <end position="149"/>
    </location>
</feature>
<dbReference type="GO" id="GO:0016597">
    <property type="term" value="F:amino acid binding"/>
    <property type="evidence" value="ECO:0007669"/>
    <property type="project" value="InterPro"/>
</dbReference>
<comment type="function">
    <text evidence="5 7">Catalyzes the condensation of carbamoyl phosphate and aspartate to form carbamoyl aspartate and inorganic phosphate, the committed step in the de novo pyrimidine nucleotide biosynthesis pathway.</text>
</comment>
<dbReference type="GeneID" id="98651184"/>
<evidence type="ECO:0000256" key="3">
    <source>
        <dbReference type="ARBA" id="ARBA00022679"/>
    </source>
</evidence>
<name>A0A7X9UC85_9ACTN</name>
<dbReference type="PANTHER" id="PTHR45753">
    <property type="entry name" value="ORNITHINE CARBAMOYLTRANSFERASE, MITOCHONDRIAL"/>
    <property type="match status" value="1"/>
</dbReference>
<comment type="pathway">
    <text evidence="1 7">Pyrimidine metabolism; UMP biosynthesis via de novo pathway; (S)-dihydroorotate from bicarbonate: step 2/3.</text>
</comment>
<dbReference type="InterPro" id="IPR002082">
    <property type="entry name" value="Asp_carbamoyltransf"/>
</dbReference>
<dbReference type="NCBIfam" id="TIGR00670">
    <property type="entry name" value="asp_carb_tr"/>
    <property type="match status" value="1"/>
</dbReference>
<dbReference type="Gene3D" id="3.40.50.1370">
    <property type="entry name" value="Aspartate/ornithine carbamoyltransferase"/>
    <property type="match status" value="2"/>
</dbReference>
<feature type="binding site" evidence="7">
    <location>
        <position position="169"/>
    </location>
    <ligand>
        <name>L-aspartate</name>
        <dbReference type="ChEBI" id="CHEBI:29991"/>
    </ligand>
</feature>
<dbReference type="InterPro" id="IPR006130">
    <property type="entry name" value="Asp/Orn_carbamoylTrfase"/>
</dbReference>
<keyword evidence="3 7" id="KW-0808">Transferase</keyword>
<dbReference type="PRINTS" id="PR00101">
    <property type="entry name" value="ATCASE"/>
</dbReference>
<evidence type="ECO:0000259" key="9">
    <source>
        <dbReference type="Pfam" id="PF02729"/>
    </source>
</evidence>
<evidence type="ECO:0000256" key="7">
    <source>
        <dbReference type="HAMAP-Rule" id="MF_00001"/>
    </source>
</evidence>
<dbReference type="PANTHER" id="PTHR45753:SF6">
    <property type="entry name" value="ASPARTATE CARBAMOYLTRANSFERASE"/>
    <property type="match status" value="1"/>
</dbReference>
<dbReference type="NCBIfam" id="NF002032">
    <property type="entry name" value="PRK00856.1"/>
    <property type="match status" value="1"/>
</dbReference>
<evidence type="ECO:0000313" key="11">
    <source>
        <dbReference type="Proteomes" id="UP000546970"/>
    </source>
</evidence>
<dbReference type="Proteomes" id="UP000546970">
    <property type="component" value="Unassembled WGS sequence"/>
</dbReference>
<dbReference type="HAMAP" id="MF_00001">
    <property type="entry name" value="Asp_carb_tr"/>
    <property type="match status" value="1"/>
</dbReference>
<comment type="subunit">
    <text evidence="7">Heterododecamer (2C3:3R2) of six catalytic PyrB chains organized as two trimers (C3), and six regulatory PyrI chains organized as three dimers (R2).</text>
</comment>
<evidence type="ECO:0000256" key="2">
    <source>
        <dbReference type="ARBA" id="ARBA00008896"/>
    </source>
</evidence>
<dbReference type="GO" id="GO:0006207">
    <property type="term" value="P:'de novo' pyrimidine nucleobase biosynthetic process"/>
    <property type="evidence" value="ECO:0007669"/>
    <property type="project" value="InterPro"/>
</dbReference>